<evidence type="ECO:0000259" key="1">
    <source>
        <dbReference type="Pfam" id="PF01261"/>
    </source>
</evidence>
<feature type="domain" description="Xylose isomerase-like TIM barrel" evidence="1">
    <location>
        <begin position="19"/>
        <end position="259"/>
    </location>
</feature>
<dbReference type="SUPFAM" id="SSF51658">
    <property type="entry name" value="Xylose isomerase-like"/>
    <property type="match status" value="1"/>
</dbReference>
<proteinExistence type="predicted"/>
<dbReference type="AlphaFoldDB" id="A0A9W5YGC6"/>
<dbReference type="InterPro" id="IPR050312">
    <property type="entry name" value="IolE/XylAMocC-like"/>
</dbReference>
<dbReference type="Proteomes" id="UP001144256">
    <property type="component" value="Unassembled WGS sequence"/>
</dbReference>
<evidence type="ECO:0000313" key="3">
    <source>
        <dbReference type="Proteomes" id="UP001144256"/>
    </source>
</evidence>
<dbReference type="Pfam" id="PF01261">
    <property type="entry name" value="AP_endonuc_2"/>
    <property type="match status" value="1"/>
</dbReference>
<gene>
    <name evidence="2" type="ORF">SH1V18_31680</name>
</gene>
<organism evidence="2 3">
    <name type="scientific">Vallitalea longa</name>
    <dbReference type="NCBI Taxonomy" id="2936439"/>
    <lineage>
        <taxon>Bacteria</taxon>
        <taxon>Bacillati</taxon>
        <taxon>Bacillota</taxon>
        <taxon>Clostridia</taxon>
        <taxon>Lachnospirales</taxon>
        <taxon>Vallitaleaceae</taxon>
        <taxon>Vallitalea</taxon>
    </lineage>
</organism>
<dbReference type="RefSeq" id="WP_281817095.1">
    <property type="nucleotide sequence ID" value="NZ_BRLB01000011.1"/>
</dbReference>
<comment type="caution">
    <text evidence="2">The sequence shown here is derived from an EMBL/GenBank/DDBJ whole genome shotgun (WGS) entry which is preliminary data.</text>
</comment>
<dbReference type="PANTHER" id="PTHR12110">
    <property type="entry name" value="HYDROXYPYRUVATE ISOMERASE"/>
    <property type="match status" value="1"/>
</dbReference>
<dbReference type="InterPro" id="IPR036237">
    <property type="entry name" value="Xyl_isomerase-like_sf"/>
</dbReference>
<evidence type="ECO:0000313" key="2">
    <source>
        <dbReference type="EMBL" id="GKX30688.1"/>
    </source>
</evidence>
<dbReference type="Gene3D" id="3.20.20.150">
    <property type="entry name" value="Divalent-metal-dependent TIM barrel enzymes"/>
    <property type="match status" value="1"/>
</dbReference>
<dbReference type="EMBL" id="BRLB01000011">
    <property type="protein sequence ID" value="GKX30688.1"/>
    <property type="molecule type" value="Genomic_DNA"/>
</dbReference>
<sequence>MIKLGLCAWMLPMEEEETFAFAGRLGFDGIAIELKYKDGSFHLSDKEKQKKYLELAKENNVVIATFALNTLCDKDHGMSNKEDHETVFDIIDKAVEIAEDMGVKTFQFPSFFASDITNEEEFNNTVTCFKYACEKVKGKDIKIGWENTMDKDNNLLMLERVNSDDFFIYYDTQNPVSFSNLDNVQLAKDLVGSVKEIHAKDSLEDLSAELYIWEGIANFKEVMEVFRDNNYSGWIIIENLYKAFKNYENIIKKDREFIIDLMSGKIK</sequence>
<name>A0A9W5YGC6_9FIRM</name>
<accession>A0A9W5YGC6</accession>
<keyword evidence="3" id="KW-1185">Reference proteome</keyword>
<protein>
    <recommendedName>
        <fullName evidence="1">Xylose isomerase-like TIM barrel domain-containing protein</fullName>
    </recommendedName>
</protein>
<reference evidence="2" key="1">
    <citation type="submission" date="2022-06" db="EMBL/GenBank/DDBJ databases">
        <title>Vallitalea longa sp. nov., an anaerobic bacterium isolated from marine sediment.</title>
        <authorList>
            <person name="Hirano S."/>
            <person name="Terahara T."/>
            <person name="Mori K."/>
            <person name="Hamada M."/>
            <person name="Matsumoto R."/>
            <person name="Kobayashi T."/>
        </authorList>
    </citation>
    <scope>NUCLEOTIDE SEQUENCE</scope>
    <source>
        <strain evidence="2">SH18-1</strain>
    </source>
</reference>
<dbReference type="InterPro" id="IPR013022">
    <property type="entry name" value="Xyl_isomerase-like_TIM-brl"/>
</dbReference>